<feature type="binding site" description="axial binding residue" evidence="12">
    <location>
        <position position="99"/>
    </location>
    <ligand>
        <name>heme</name>
        <dbReference type="ChEBI" id="CHEBI:30413"/>
        <note>ligand shared with second transmembrane subunit</note>
    </ligand>
    <ligandPart>
        <name>Fe</name>
        <dbReference type="ChEBI" id="CHEBI:18248"/>
    </ligandPart>
</feature>
<evidence type="ECO:0000256" key="12">
    <source>
        <dbReference type="PIRSR" id="PIRSR000178-1"/>
    </source>
</evidence>
<evidence type="ECO:0000256" key="5">
    <source>
        <dbReference type="ARBA" id="ARBA00022617"/>
    </source>
</evidence>
<dbReference type="InterPro" id="IPR034804">
    <property type="entry name" value="SQR/QFR_C/D"/>
</dbReference>
<dbReference type="GO" id="GO:0046872">
    <property type="term" value="F:metal ion binding"/>
    <property type="evidence" value="ECO:0007669"/>
    <property type="project" value="UniProtKB-KW"/>
</dbReference>
<evidence type="ECO:0000256" key="9">
    <source>
        <dbReference type="ARBA" id="ARBA00023004"/>
    </source>
</evidence>
<dbReference type="EMBL" id="QKYU01000009">
    <property type="protein sequence ID" value="PZW46541.1"/>
    <property type="molecule type" value="Genomic_DNA"/>
</dbReference>
<dbReference type="PROSITE" id="PS01001">
    <property type="entry name" value="SDH_CYT_2"/>
    <property type="match status" value="1"/>
</dbReference>
<dbReference type="OrthoDB" id="9799441at2"/>
<evidence type="ECO:0000313" key="14">
    <source>
        <dbReference type="EMBL" id="PZW46541.1"/>
    </source>
</evidence>
<dbReference type="Gene3D" id="1.20.1300.10">
    <property type="entry name" value="Fumarate reductase/succinate dehydrogenase, transmembrane subunit"/>
    <property type="match status" value="1"/>
</dbReference>
<organism evidence="14 15">
    <name type="scientific">Humitalea rosea</name>
    <dbReference type="NCBI Taxonomy" id="990373"/>
    <lineage>
        <taxon>Bacteria</taxon>
        <taxon>Pseudomonadati</taxon>
        <taxon>Pseudomonadota</taxon>
        <taxon>Alphaproteobacteria</taxon>
        <taxon>Acetobacterales</taxon>
        <taxon>Roseomonadaceae</taxon>
        <taxon>Humitalea</taxon>
    </lineage>
</organism>
<accession>A0A2W7ILG3</accession>
<evidence type="ECO:0000256" key="10">
    <source>
        <dbReference type="ARBA" id="ARBA00023136"/>
    </source>
</evidence>
<evidence type="ECO:0000256" key="7">
    <source>
        <dbReference type="ARBA" id="ARBA00022723"/>
    </source>
</evidence>
<proteinExistence type="inferred from homology"/>
<evidence type="ECO:0000256" key="1">
    <source>
        <dbReference type="ARBA" id="ARBA00004050"/>
    </source>
</evidence>
<name>A0A2W7ILG3_9PROT</name>
<dbReference type="InterPro" id="IPR000701">
    <property type="entry name" value="SuccDH_FuR_B_TM-su"/>
</dbReference>
<evidence type="ECO:0000313" key="15">
    <source>
        <dbReference type="Proteomes" id="UP000249688"/>
    </source>
</evidence>
<gene>
    <name evidence="14" type="ORF">C8P66_10938</name>
</gene>
<keyword evidence="9 12" id="KW-0408">Iron</keyword>
<keyword evidence="8 13" id="KW-1133">Transmembrane helix</keyword>
<comment type="subunit">
    <text evidence="11">Part of an enzyme complex containing four subunits: a flavoprotein, an iron-sulfur protein, plus two membrane-anchoring proteins, SdhC and SdhD. The complex can form homotrimers.</text>
</comment>
<protein>
    <recommendedName>
        <fullName evidence="4">Succinate dehydrogenase cytochrome b556 subunit</fullName>
    </recommendedName>
</protein>
<dbReference type="InterPro" id="IPR018495">
    <property type="entry name" value="Succ_DH_cyt_bsu_CS"/>
</dbReference>
<dbReference type="PIRSF" id="PIRSF000178">
    <property type="entry name" value="SDH_cyt_b560"/>
    <property type="match status" value="1"/>
</dbReference>
<feature type="transmembrane region" description="Helical" evidence="13">
    <location>
        <begin position="78"/>
        <end position="100"/>
    </location>
</feature>
<comment type="function">
    <text evidence="1">Membrane-anchoring subunit of succinate dehydrogenase (SDH).</text>
</comment>
<dbReference type="InterPro" id="IPR014314">
    <property type="entry name" value="Succ_DH_cytb556"/>
</dbReference>
<evidence type="ECO:0000256" key="4">
    <source>
        <dbReference type="ARBA" id="ARBA00020076"/>
    </source>
</evidence>
<comment type="similarity">
    <text evidence="3">Belongs to the cytochrome b560 family.</text>
</comment>
<keyword evidence="15" id="KW-1185">Reference proteome</keyword>
<dbReference type="RefSeq" id="WP_111397950.1">
    <property type="nucleotide sequence ID" value="NZ_QKYU01000009.1"/>
</dbReference>
<dbReference type="CDD" id="cd03499">
    <property type="entry name" value="SQR_TypeC_SdhC"/>
    <property type="match status" value="1"/>
</dbReference>
<keyword evidence="7 12" id="KW-0479">Metal-binding</keyword>
<comment type="subcellular location">
    <subcellularLocation>
        <location evidence="2">Membrane</location>
        <topology evidence="2">Multi-pass membrane protein</topology>
    </subcellularLocation>
</comment>
<dbReference type="Proteomes" id="UP000249688">
    <property type="component" value="Unassembled WGS sequence"/>
</dbReference>
<dbReference type="PANTHER" id="PTHR10978:SF5">
    <property type="entry name" value="SUCCINATE DEHYDROGENASE CYTOCHROME B560 SUBUNIT, MITOCHONDRIAL"/>
    <property type="match status" value="1"/>
</dbReference>
<dbReference type="Pfam" id="PF01127">
    <property type="entry name" value="Sdh_cyt"/>
    <property type="match status" value="1"/>
</dbReference>
<dbReference type="GO" id="GO:0009055">
    <property type="term" value="F:electron transfer activity"/>
    <property type="evidence" value="ECO:0007669"/>
    <property type="project" value="InterPro"/>
</dbReference>
<dbReference type="AlphaFoldDB" id="A0A2W7ILG3"/>
<feature type="transmembrane region" description="Helical" evidence="13">
    <location>
        <begin position="47"/>
        <end position="71"/>
    </location>
</feature>
<comment type="cofactor">
    <cofactor evidence="12">
        <name>heme</name>
        <dbReference type="ChEBI" id="CHEBI:30413"/>
    </cofactor>
    <text evidence="12">The heme is bound between the two transmembrane subunits.</text>
</comment>
<dbReference type="NCBIfam" id="TIGR02970">
    <property type="entry name" value="succ_dehyd_cytB"/>
    <property type="match status" value="1"/>
</dbReference>
<reference evidence="14 15" key="1">
    <citation type="submission" date="2018-06" db="EMBL/GenBank/DDBJ databases">
        <title>Genomic Encyclopedia of Archaeal and Bacterial Type Strains, Phase II (KMG-II): from individual species to whole genera.</title>
        <authorList>
            <person name="Goeker M."/>
        </authorList>
    </citation>
    <scope>NUCLEOTIDE SEQUENCE [LARGE SCALE GENOMIC DNA]</scope>
    <source>
        <strain evidence="14 15">DSM 24525</strain>
    </source>
</reference>
<keyword evidence="5 12" id="KW-0349">Heme</keyword>
<evidence type="ECO:0000256" key="8">
    <source>
        <dbReference type="ARBA" id="ARBA00022989"/>
    </source>
</evidence>
<keyword evidence="10 13" id="KW-0472">Membrane</keyword>
<dbReference type="SUPFAM" id="SSF81343">
    <property type="entry name" value="Fumarate reductase respiratory complex transmembrane subunits"/>
    <property type="match status" value="1"/>
</dbReference>
<dbReference type="GO" id="GO:0016020">
    <property type="term" value="C:membrane"/>
    <property type="evidence" value="ECO:0007669"/>
    <property type="project" value="UniProtKB-SubCell"/>
</dbReference>
<evidence type="ECO:0000256" key="2">
    <source>
        <dbReference type="ARBA" id="ARBA00004141"/>
    </source>
</evidence>
<evidence type="ECO:0000256" key="13">
    <source>
        <dbReference type="SAM" id="Phobius"/>
    </source>
</evidence>
<dbReference type="PANTHER" id="PTHR10978">
    <property type="entry name" value="SUCCINATE DEHYDROGENASE CYTOCHROME B560 SUBUNIT"/>
    <property type="match status" value="1"/>
</dbReference>
<dbReference type="GO" id="GO:0006099">
    <property type="term" value="P:tricarboxylic acid cycle"/>
    <property type="evidence" value="ECO:0007669"/>
    <property type="project" value="InterPro"/>
</dbReference>
<sequence>MSLTHDAREAAFHGRRTDGSKVRRPLSPHLQVYKPQWTSGLSILNRIAGIGWTAGLLLLVWWLVAAAAGAAAFEKAQWFLGSFIGLLMLFGLTLAAWFHTLAGIRHLVWDAGFGFALPRAYASGMVVVIGTGVLTVLTWVIALVIW</sequence>
<evidence type="ECO:0000256" key="3">
    <source>
        <dbReference type="ARBA" id="ARBA00007244"/>
    </source>
</evidence>
<keyword evidence="6 13" id="KW-0812">Transmembrane</keyword>
<feature type="transmembrane region" description="Helical" evidence="13">
    <location>
        <begin position="120"/>
        <end position="145"/>
    </location>
</feature>
<comment type="caution">
    <text evidence="14">The sequence shown here is derived from an EMBL/GenBank/DDBJ whole genome shotgun (WGS) entry which is preliminary data.</text>
</comment>
<evidence type="ECO:0000256" key="6">
    <source>
        <dbReference type="ARBA" id="ARBA00022692"/>
    </source>
</evidence>
<evidence type="ECO:0000256" key="11">
    <source>
        <dbReference type="ARBA" id="ARBA00025912"/>
    </source>
</evidence>